<dbReference type="InterPro" id="IPR051161">
    <property type="entry name" value="Mannose-6P_isomerase_type2"/>
</dbReference>
<feature type="region of interest" description="Disordered" evidence="1">
    <location>
        <begin position="107"/>
        <end position="129"/>
    </location>
</feature>
<dbReference type="InterPro" id="IPR011051">
    <property type="entry name" value="RmlC_Cupin_sf"/>
</dbReference>
<reference evidence="3" key="2">
    <citation type="submission" date="2023-01" db="EMBL/GenBank/DDBJ databases">
        <authorList>
            <person name="Sun Q."/>
            <person name="Evtushenko L."/>
        </authorList>
    </citation>
    <scope>NUCLEOTIDE SEQUENCE</scope>
    <source>
        <strain evidence="3">VKM B-2748</strain>
    </source>
</reference>
<sequence>MSNRYAIGEKDSRPWGSWEVVAGGDDYVVKRIVVSPGARLSLQRHKHREEHWIVVQGEGVVTRDAERIPVSSGVAVYLPLGCVHRVENPGAGDLVFIEVQRGDPLDENDIERLEDDYGRAEAAETPATQ</sequence>
<evidence type="ECO:0000259" key="2">
    <source>
        <dbReference type="Pfam" id="PF01050"/>
    </source>
</evidence>
<dbReference type="SUPFAM" id="SSF51182">
    <property type="entry name" value="RmlC-like cupins"/>
    <property type="match status" value="1"/>
</dbReference>
<comment type="caution">
    <text evidence="3">The sequence shown here is derived from an EMBL/GenBank/DDBJ whole genome shotgun (WGS) entry which is preliminary data.</text>
</comment>
<keyword evidence="4" id="KW-1185">Reference proteome</keyword>
<accession>A0A9W6JPC0</accession>
<dbReference type="EMBL" id="BSFL01000003">
    <property type="protein sequence ID" value="GLK81316.1"/>
    <property type="molecule type" value="Genomic_DNA"/>
</dbReference>
<dbReference type="GO" id="GO:0004475">
    <property type="term" value="F:mannose-1-phosphate guanylyltransferase (GTP) activity"/>
    <property type="evidence" value="ECO:0007669"/>
    <property type="project" value="TreeGrafter"/>
</dbReference>
<evidence type="ECO:0000313" key="4">
    <source>
        <dbReference type="Proteomes" id="UP001143309"/>
    </source>
</evidence>
<dbReference type="InterPro" id="IPR014710">
    <property type="entry name" value="RmlC-like_jellyroll"/>
</dbReference>
<reference evidence="3" key="1">
    <citation type="journal article" date="2014" name="Int. J. Syst. Evol. Microbiol.">
        <title>Complete genome sequence of Corynebacterium casei LMG S-19264T (=DSM 44701T), isolated from a smear-ripened cheese.</title>
        <authorList>
            <consortium name="US DOE Joint Genome Institute (JGI-PGF)"/>
            <person name="Walter F."/>
            <person name="Albersmeier A."/>
            <person name="Kalinowski J."/>
            <person name="Ruckert C."/>
        </authorList>
    </citation>
    <scope>NUCLEOTIDE SEQUENCE</scope>
    <source>
        <strain evidence="3">VKM B-2748</strain>
    </source>
</reference>
<evidence type="ECO:0000313" key="3">
    <source>
        <dbReference type="EMBL" id="GLK81316.1"/>
    </source>
</evidence>
<dbReference type="Gene3D" id="2.60.120.10">
    <property type="entry name" value="Jelly Rolls"/>
    <property type="match status" value="1"/>
</dbReference>
<dbReference type="Proteomes" id="UP001143309">
    <property type="component" value="Unassembled WGS sequence"/>
</dbReference>
<dbReference type="PANTHER" id="PTHR46390">
    <property type="entry name" value="MANNOSE-1-PHOSPHATE GUANYLYLTRANSFERASE"/>
    <property type="match status" value="1"/>
</dbReference>
<dbReference type="Pfam" id="PF01050">
    <property type="entry name" value="MannoseP_isomer"/>
    <property type="match status" value="1"/>
</dbReference>
<dbReference type="RefSeq" id="WP_271201777.1">
    <property type="nucleotide sequence ID" value="NZ_BSFL01000003.1"/>
</dbReference>
<dbReference type="InterPro" id="IPR001538">
    <property type="entry name" value="Man6P_isomerase-2_C"/>
</dbReference>
<dbReference type="GO" id="GO:0005976">
    <property type="term" value="P:polysaccharide metabolic process"/>
    <property type="evidence" value="ECO:0007669"/>
    <property type="project" value="InterPro"/>
</dbReference>
<dbReference type="AlphaFoldDB" id="A0A9W6JPC0"/>
<dbReference type="CDD" id="cd02213">
    <property type="entry name" value="cupin_PMI_typeII_C"/>
    <property type="match status" value="1"/>
</dbReference>
<organism evidence="3 4">
    <name type="scientific">Methylopila turkensis</name>
    <dbReference type="NCBI Taxonomy" id="1437816"/>
    <lineage>
        <taxon>Bacteria</taxon>
        <taxon>Pseudomonadati</taxon>
        <taxon>Pseudomonadota</taxon>
        <taxon>Alphaproteobacteria</taxon>
        <taxon>Hyphomicrobiales</taxon>
        <taxon>Methylopilaceae</taxon>
        <taxon>Methylopila</taxon>
    </lineage>
</organism>
<evidence type="ECO:0000256" key="1">
    <source>
        <dbReference type="SAM" id="MobiDB-lite"/>
    </source>
</evidence>
<protein>
    <recommendedName>
        <fullName evidence="2">Mannose-6-phosphate isomerase type II C-terminal domain-containing protein</fullName>
    </recommendedName>
</protein>
<dbReference type="GO" id="GO:0009298">
    <property type="term" value="P:GDP-mannose biosynthetic process"/>
    <property type="evidence" value="ECO:0007669"/>
    <property type="project" value="TreeGrafter"/>
</dbReference>
<dbReference type="PANTHER" id="PTHR46390:SF1">
    <property type="entry name" value="MANNOSE-1-PHOSPHATE GUANYLYLTRANSFERASE"/>
    <property type="match status" value="1"/>
</dbReference>
<name>A0A9W6JPC0_9HYPH</name>
<feature type="domain" description="Mannose-6-phosphate isomerase type II C-terminal" evidence="2">
    <location>
        <begin position="9"/>
        <end position="115"/>
    </location>
</feature>
<gene>
    <name evidence="3" type="ORF">GCM10008174_30570</name>
</gene>
<proteinExistence type="predicted"/>